<proteinExistence type="predicted"/>
<reference evidence="1" key="1">
    <citation type="journal article" date="2016" name="Nat. Genet.">
        <title>A high-quality carrot genome assembly provides new insights into carotenoid accumulation and asterid genome evolution.</title>
        <authorList>
            <person name="Iorizzo M."/>
            <person name="Ellison S."/>
            <person name="Senalik D."/>
            <person name="Zeng P."/>
            <person name="Satapoomin P."/>
            <person name="Huang J."/>
            <person name="Bowman M."/>
            <person name="Iovene M."/>
            <person name="Sanseverino W."/>
            <person name="Cavagnaro P."/>
            <person name="Yildiz M."/>
            <person name="Macko-Podgorni A."/>
            <person name="Moranska E."/>
            <person name="Grzebelus E."/>
            <person name="Grzebelus D."/>
            <person name="Ashrafi H."/>
            <person name="Zheng Z."/>
            <person name="Cheng S."/>
            <person name="Spooner D."/>
            <person name="Van Deynze A."/>
            <person name="Simon P."/>
        </authorList>
    </citation>
    <scope>NUCLEOTIDE SEQUENCE</scope>
    <source>
        <tissue evidence="1">Leaf</tissue>
    </source>
</reference>
<protein>
    <submittedName>
        <fullName evidence="1">Uncharacterized protein</fullName>
    </submittedName>
</protein>
<dbReference type="PANTHER" id="PTHR13359">
    <property type="entry name" value="39S RIBOSOMAL PROTEIN L40, MITOCHONDRIAL"/>
    <property type="match status" value="1"/>
</dbReference>
<dbReference type="OMA" id="YHLIQRC"/>
<accession>A0A164WHX7</accession>
<dbReference type="EMBL" id="CP093348">
    <property type="protein sequence ID" value="WOH06089.1"/>
    <property type="molecule type" value="Genomic_DNA"/>
</dbReference>
<evidence type="ECO:0000313" key="2">
    <source>
        <dbReference type="Proteomes" id="UP000077755"/>
    </source>
</evidence>
<gene>
    <name evidence="1" type="ORF">DCAR_0625512</name>
</gene>
<sequence length="244" mass="27229">MLALRKLKTLNPQIETLAYQFTQKCFVSGTAKGKAKLKTGQILKRSTVSTKKGAAPPDSSKGPGPRKSEFEQMVDDCLRATAPVRHLKPKERAREAMREKMGLVSESRKLEIQKLKKQSKMQEEDKPGIIGTPGLDLITLGLVNADEIPEYKLTAEDGKKLAKEYSRILMRKHRARQAAETNLLKCKKAAIEALPEELKKAALVPDFAPFPMNSFMATLTPPIEGYMDKINEAAKRKVGKEKLR</sequence>
<dbReference type="Proteomes" id="UP000077755">
    <property type="component" value="Chromosome 6"/>
</dbReference>
<organism evidence="1 2">
    <name type="scientific">Daucus carota subsp. sativus</name>
    <name type="common">Carrot</name>
    <dbReference type="NCBI Taxonomy" id="79200"/>
    <lineage>
        <taxon>Eukaryota</taxon>
        <taxon>Viridiplantae</taxon>
        <taxon>Streptophyta</taxon>
        <taxon>Embryophyta</taxon>
        <taxon>Tracheophyta</taxon>
        <taxon>Spermatophyta</taxon>
        <taxon>Magnoliopsida</taxon>
        <taxon>eudicotyledons</taxon>
        <taxon>Gunneridae</taxon>
        <taxon>Pentapetalae</taxon>
        <taxon>asterids</taxon>
        <taxon>campanulids</taxon>
        <taxon>Apiales</taxon>
        <taxon>Apiaceae</taxon>
        <taxon>Apioideae</taxon>
        <taxon>Scandiceae</taxon>
        <taxon>Daucinae</taxon>
        <taxon>Daucus</taxon>
        <taxon>Daucus sect. Daucus</taxon>
    </lineage>
</organism>
<dbReference type="KEGG" id="dcr:108225097"/>
<keyword evidence="2" id="KW-1185">Reference proteome</keyword>
<dbReference type="AlphaFoldDB" id="A0A164WHX7"/>
<dbReference type="GO" id="GO:0005762">
    <property type="term" value="C:mitochondrial large ribosomal subunit"/>
    <property type="evidence" value="ECO:0007669"/>
    <property type="project" value="InterPro"/>
</dbReference>
<dbReference type="Gramene" id="KZM91805">
    <property type="protein sequence ID" value="KZM91805"/>
    <property type="gene ID" value="DCAR_020830"/>
</dbReference>
<reference evidence="1" key="2">
    <citation type="submission" date="2022-03" db="EMBL/GenBank/DDBJ databases">
        <title>Draft title - Genomic analysis of global carrot germplasm unveils the trajectory of domestication and the origin of high carotenoid orange carrot.</title>
        <authorList>
            <person name="Iorizzo M."/>
            <person name="Ellison S."/>
            <person name="Senalik D."/>
            <person name="Macko-Podgorni A."/>
            <person name="Grzebelus D."/>
            <person name="Bostan H."/>
            <person name="Rolling W."/>
            <person name="Curaba J."/>
            <person name="Simon P."/>
        </authorList>
    </citation>
    <scope>NUCLEOTIDE SEQUENCE</scope>
    <source>
        <tissue evidence="1">Leaf</tissue>
    </source>
</reference>
<name>A0A164WHX7_DAUCS</name>
<evidence type="ECO:0000313" key="1">
    <source>
        <dbReference type="EMBL" id="WOH06089.1"/>
    </source>
</evidence>
<dbReference type="PANTHER" id="PTHR13359:SF2">
    <property type="entry name" value="LARGE RIBOSOMAL SUBUNIT PROTEIN ML40"/>
    <property type="match status" value="1"/>
</dbReference>
<dbReference type="OrthoDB" id="64875at2759"/>
<dbReference type="InterPro" id="IPR039145">
    <property type="entry name" value="Ribosomal_mL40_metazoa/plant"/>
</dbReference>